<comment type="caution">
    <text evidence="1">The sequence shown here is derived from an EMBL/GenBank/DDBJ whole genome shotgun (WGS) entry which is preliminary data.</text>
</comment>
<evidence type="ECO:0000313" key="1">
    <source>
        <dbReference type="EMBL" id="KKN25431.1"/>
    </source>
</evidence>
<protein>
    <submittedName>
        <fullName evidence="1">Uncharacterized protein</fullName>
    </submittedName>
</protein>
<organism evidence="1">
    <name type="scientific">marine sediment metagenome</name>
    <dbReference type="NCBI Taxonomy" id="412755"/>
    <lineage>
        <taxon>unclassified sequences</taxon>
        <taxon>metagenomes</taxon>
        <taxon>ecological metagenomes</taxon>
    </lineage>
</organism>
<reference evidence="1" key="1">
    <citation type="journal article" date="2015" name="Nature">
        <title>Complex archaea that bridge the gap between prokaryotes and eukaryotes.</title>
        <authorList>
            <person name="Spang A."/>
            <person name="Saw J.H."/>
            <person name="Jorgensen S.L."/>
            <person name="Zaremba-Niedzwiedzka K."/>
            <person name="Martijn J."/>
            <person name="Lind A.E."/>
            <person name="van Eijk R."/>
            <person name="Schleper C."/>
            <person name="Guy L."/>
            <person name="Ettema T.J."/>
        </authorList>
    </citation>
    <scope>NUCLEOTIDE SEQUENCE</scope>
</reference>
<dbReference type="EMBL" id="LAZR01002802">
    <property type="protein sequence ID" value="KKN25431.1"/>
    <property type="molecule type" value="Genomic_DNA"/>
</dbReference>
<dbReference type="AlphaFoldDB" id="A0A0F9RKE2"/>
<sequence length="107" mass="12754">MKQEKKDNWDTVEEKLINSLYNLGKLDKQTKEEKEITKNYIRLGLMICELHDILNKQYNLTYEETLSVIHTKKHFFGEDPIWFITDYLFGDKNPLVQAMAKICNIKL</sequence>
<name>A0A0F9RKE2_9ZZZZ</name>
<accession>A0A0F9RKE2</accession>
<gene>
    <name evidence="1" type="ORF">LCGC14_0884630</name>
</gene>
<proteinExistence type="predicted"/>